<evidence type="ECO:0000256" key="2">
    <source>
        <dbReference type="ARBA" id="ARBA00022801"/>
    </source>
</evidence>
<dbReference type="GO" id="GO:0016787">
    <property type="term" value="F:hydrolase activity"/>
    <property type="evidence" value="ECO:0007669"/>
    <property type="project" value="UniProtKB-KW"/>
</dbReference>
<dbReference type="GeneID" id="80541270"/>
<accession>A0A5B8YUV7</accession>
<dbReference type="RefSeq" id="YP_010802500.1">
    <property type="nucleotide sequence ID" value="NC_077025.1"/>
</dbReference>
<dbReference type="GO" id="GO:0004518">
    <property type="term" value="F:nuclease activity"/>
    <property type="evidence" value="ECO:0007669"/>
    <property type="project" value="UniProtKB-KW"/>
</dbReference>
<evidence type="ECO:0000256" key="1">
    <source>
        <dbReference type="ARBA" id="ARBA00022722"/>
    </source>
</evidence>
<keyword evidence="5" id="KW-1185">Reference proteome</keyword>
<dbReference type="Pfam" id="PF04766">
    <property type="entry name" value="Baculo_p26"/>
    <property type="match status" value="1"/>
</dbReference>
<proteinExistence type="predicted"/>
<evidence type="ECO:0000256" key="3">
    <source>
        <dbReference type="ARBA" id="ARBA00023932"/>
    </source>
</evidence>
<protein>
    <submittedName>
        <fullName evidence="4">P26B</fullName>
    </submittedName>
</protein>
<dbReference type="EMBL" id="MK746083">
    <property type="protein sequence ID" value="QED40584.1"/>
    <property type="molecule type" value="Genomic_DNA"/>
</dbReference>
<sequence length="238" mass="27256">MVSREGDFVPSNTVTQFGNVAFIVDHVTKRVTILSYLNEPVKFHVFSQHDSDSELLKLKYHYPGLASSVALPKLTLRQKVKLLVFDKDKNLKLVSAELEEKLFFAHHHYAKYYNYGLVPVIIKNFEESLYSGAPVFDRTGKVLLSVVCDCYYPNENYCVVPLCGETSGSRGVISLDGHVWLSETGDNFDFSNSIKVKDRIDLYVSYDDRFVYLNLFYNNHIVTYIRIRGKFAGNVLIK</sequence>
<organism evidence="4 5">
    <name type="scientific">Chrysodeixis includens nucleopolyhedrovirus</name>
    <dbReference type="NCBI Taxonomy" id="1207438"/>
    <lineage>
        <taxon>Viruses</taxon>
        <taxon>Viruses incertae sedis</taxon>
        <taxon>Naldaviricetes</taxon>
        <taxon>Lefavirales</taxon>
        <taxon>Baculoviridae</taxon>
        <taxon>Alphabaculovirus</taxon>
        <taxon>Alphabaculovirus chrincludentis</taxon>
        <taxon>Alphabaculovirus alterchrincludentis</taxon>
    </lineage>
</organism>
<dbReference type="InterPro" id="IPR006853">
    <property type="entry name" value="Poxin_vir"/>
</dbReference>
<dbReference type="Proteomes" id="UP001162233">
    <property type="component" value="Segment"/>
</dbReference>
<comment type="catalytic activity">
    <reaction evidence="3">
        <text>2',3'-cGAMP + H2O = Gp(2'-5')Ap(3') + H(+)</text>
        <dbReference type="Rhea" id="RHEA:59472"/>
        <dbReference type="ChEBI" id="CHEBI:15377"/>
        <dbReference type="ChEBI" id="CHEBI:15378"/>
        <dbReference type="ChEBI" id="CHEBI:143093"/>
        <dbReference type="ChEBI" id="CHEBI:143098"/>
    </reaction>
    <physiologicalReaction direction="left-to-right" evidence="3">
        <dbReference type="Rhea" id="RHEA:59473"/>
    </physiologicalReaction>
</comment>
<name>A0A5B8YUV7_9ABAC</name>
<keyword evidence="2" id="KW-0378">Hydrolase</keyword>
<evidence type="ECO:0000313" key="4">
    <source>
        <dbReference type="EMBL" id="QED40584.1"/>
    </source>
</evidence>
<evidence type="ECO:0000313" key="5">
    <source>
        <dbReference type="Proteomes" id="UP001162233"/>
    </source>
</evidence>
<keyword evidence="1" id="KW-0540">Nuclease</keyword>
<reference evidence="4" key="1">
    <citation type="journal article" date="2019" name="Viruses">
        <title>A Novel Alphabaculovirus from the Soybean Looper, Chrysodeixis includens, that Produces Tetrahedral Occlusion Bodies and Encodes Two Copies of he65.</title>
        <authorList>
            <person name="Harrison R.L."/>
            <person name="Rowley D.L."/>
            <person name="Popham H.J.R."/>
        </authorList>
    </citation>
    <scope>NUCLEOTIDE SEQUENCE</scope>
    <source>
        <strain evidence="4">ChinNPV-1</strain>
    </source>
</reference>
<dbReference type="KEGG" id="vg:80541270"/>